<reference evidence="1" key="2">
    <citation type="submission" date="2021-01" db="UniProtKB">
        <authorList>
            <consortium name="EnsemblPlants"/>
        </authorList>
    </citation>
    <scope>IDENTIFICATION</scope>
</reference>
<evidence type="ECO:0000313" key="1">
    <source>
        <dbReference type="EnsemblPlants" id="QL10p041877:mrna"/>
    </source>
</evidence>
<dbReference type="EnsemblPlants" id="QL10p041877:mrna">
    <property type="protein sequence ID" value="QL10p041877:mrna"/>
    <property type="gene ID" value="QL10p041877"/>
</dbReference>
<dbReference type="EMBL" id="LRBV02000010">
    <property type="status" value="NOT_ANNOTATED_CDS"/>
    <property type="molecule type" value="Genomic_DNA"/>
</dbReference>
<reference evidence="1 2" key="1">
    <citation type="journal article" date="2016" name="G3 (Bethesda)">
        <title>First Draft Assembly and Annotation of the Genome of a California Endemic Oak Quercus lobata Nee (Fagaceae).</title>
        <authorList>
            <person name="Sork V.L."/>
            <person name="Fitz-Gibbon S.T."/>
            <person name="Puiu D."/>
            <person name="Crepeau M."/>
            <person name="Gugger P.F."/>
            <person name="Sherman R."/>
            <person name="Stevens K."/>
            <person name="Langley C.H."/>
            <person name="Pellegrini M."/>
            <person name="Salzberg S.L."/>
        </authorList>
    </citation>
    <scope>NUCLEOTIDE SEQUENCE [LARGE SCALE GENOMIC DNA]</scope>
    <source>
        <strain evidence="1 2">cv. SW786</strain>
    </source>
</reference>
<keyword evidence="2" id="KW-1185">Reference proteome</keyword>
<proteinExistence type="predicted"/>
<name>A0A7N2MSI6_QUELO</name>
<sequence>MHLRKTILPIIQPIGIRQARATFKPVRVMENFQQNPGGFGDKGKEISLGFQNLKPQISKGGNSGTDKVADVMSVINGAAYKVGMGSEEGSSETSPHDFGPTISDFVGDLKTWDNSKDWMLKLQDGRKLVISLSAYCSFESVSDRTASEGVVNPSLASLFNEGQIISWAPECDGVGSSVVFDFGSEGEAWDSDERLLDWEHLGKPLEVAPLAMDNFVVTEITKVEEIGCKRDVDNTKLSQW</sequence>
<evidence type="ECO:0000313" key="2">
    <source>
        <dbReference type="Proteomes" id="UP000594261"/>
    </source>
</evidence>
<dbReference type="Proteomes" id="UP000594261">
    <property type="component" value="Chromosome 10"/>
</dbReference>
<dbReference type="AlphaFoldDB" id="A0A7N2MSI6"/>
<dbReference type="Gramene" id="QL10p041877:mrna">
    <property type="protein sequence ID" value="QL10p041877:mrna"/>
    <property type="gene ID" value="QL10p041877"/>
</dbReference>
<dbReference type="InParanoid" id="A0A7N2MSI6"/>
<organism evidence="1 2">
    <name type="scientific">Quercus lobata</name>
    <name type="common">Valley oak</name>
    <dbReference type="NCBI Taxonomy" id="97700"/>
    <lineage>
        <taxon>Eukaryota</taxon>
        <taxon>Viridiplantae</taxon>
        <taxon>Streptophyta</taxon>
        <taxon>Embryophyta</taxon>
        <taxon>Tracheophyta</taxon>
        <taxon>Spermatophyta</taxon>
        <taxon>Magnoliopsida</taxon>
        <taxon>eudicotyledons</taxon>
        <taxon>Gunneridae</taxon>
        <taxon>Pentapetalae</taxon>
        <taxon>rosids</taxon>
        <taxon>fabids</taxon>
        <taxon>Fagales</taxon>
        <taxon>Fagaceae</taxon>
        <taxon>Quercus</taxon>
    </lineage>
</organism>
<protein>
    <submittedName>
        <fullName evidence="1">Uncharacterized protein</fullName>
    </submittedName>
</protein>
<accession>A0A7N2MSI6</accession>